<dbReference type="OrthoDB" id="10360908at2759"/>
<dbReference type="HOGENOM" id="CLU_038719_1_0_1"/>
<dbReference type="Proteomes" id="UP000001072">
    <property type="component" value="Unassembled WGS sequence"/>
</dbReference>
<sequence length="560" mass="63646">MDPQSLSQHHDSVITTTRSPTFLCGLQEMAKRITQLKKNGDNFNIWERQLKVTIRSLTGSTTYLSHEADQHDRQLDEVVFNLIFWSIDEDLQLDLKIDGSAKDAFRILTVQCNALPLNPQAECIASRHKIAGILQIEDIMQNIVDIVHEQSISEFNVIKERELARLEVHEPPTFSGKGPAYKVYYDHCGPPILNTFQNLAVVNRMSHRLCLPKLWQKIQLPSARPAPMSLWTNMLLSKYGEKVKSFGFELADSCLDRNSYNFMDIEKHKYDNTMLCAIPASPGWIKDVRYGIRSENVEKILKSCPNLESVSVIIPYHVAEGELARLGRVLEISPLPNLQALKLENRDHTRLLQADEFVISLLRGLKSLVSLELCRFGFRQEAIEESLGWTLAQQEKLRKIRFEQVTCEDGTWTLNAWLQRLETLELDSCPGLSTRALHGLLSGSQSAPSLIRLHLALGLGQSSDELDVNARFDLPVLKELTVDSLAAINLMFSFENCKDIELLKCGISLKNEQWELMKHHLSISTWPKLSVLSLSRAHGMIAKEEVDEIRDAYNIKLLID</sequence>
<dbReference type="VEuPathDB" id="FungiDB:MELLADRAFT_84891"/>
<evidence type="ECO:0000313" key="2">
    <source>
        <dbReference type="Proteomes" id="UP000001072"/>
    </source>
</evidence>
<dbReference type="GeneID" id="18933649"/>
<accession>F4RH52</accession>
<organism evidence="2">
    <name type="scientific">Melampsora larici-populina (strain 98AG31 / pathotype 3-4-7)</name>
    <name type="common">Poplar leaf rust fungus</name>
    <dbReference type="NCBI Taxonomy" id="747676"/>
    <lineage>
        <taxon>Eukaryota</taxon>
        <taxon>Fungi</taxon>
        <taxon>Dikarya</taxon>
        <taxon>Basidiomycota</taxon>
        <taxon>Pucciniomycotina</taxon>
        <taxon>Pucciniomycetes</taxon>
        <taxon>Pucciniales</taxon>
        <taxon>Melampsoraceae</taxon>
        <taxon>Melampsora</taxon>
    </lineage>
</organism>
<proteinExistence type="predicted"/>
<dbReference type="RefSeq" id="XP_007408591.1">
    <property type="nucleotide sequence ID" value="XM_007408529.1"/>
</dbReference>
<dbReference type="Gene3D" id="3.80.10.10">
    <property type="entry name" value="Ribonuclease Inhibitor"/>
    <property type="match status" value="1"/>
</dbReference>
<dbReference type="AlphaFoldDB" id="F4RH52"/>
<dbReference type="EMBL" id="GL883101">
    <property type="protein sequence ID" value="EGG08393.1"/>
    <property type="molecule type" value="Genomic_DNA"/>
</dbReference>
<protein>
    <submittedName>
        <fullName evidence="1">Uncharacterized protein</fullName>
    </submittedName>
</protein>
<evidence type="ECO:0000313" key="1">
    <source>
        <dbReference type="EMBL" id="EGG08393.1"/>
    </source>
</evidence>
<keyword evidence="2" id="KW-1185">Reference proteome</keyword>
<reference evidence="2" key="1">
    <citation type="journal article" date="2011" name="Proc. Natl. Acad. Sci. U.S.A.">
        <title>Obligate biotrophy features unraveled by the genomic analysis of rust fungi.</title>
        <authorList>
            <person name="Duplessis S."/>
            <person name="Cuomo C.A."/>
            <person name="Lin Y.-C."/>
            <person name="Aerts A."/>
            <person name="Tisserant E."/>
            <person name="Veneault-Fourrey C."/>
            <person name="Joly D.L."/>
            <person name="Hacquard S."/>
            <person name="Amselem J."/>
            <person name="Cantarel B.L."/>
            <person name="Chiu R."/>
            <person name="Coutinho P.M."/>
            <person name="Feau N."/>
            <person name="Field M."/>
            <person name="Frey P."/>
            <person name="Gelhaye E."/>
            <person name="Goldberg J."/>
            <person name="Grabherr M.G."/>
            <person name="Kodira C.D."/>
            <person name="Kohler A."/>
            <person name="Kuees U."/>
            <person name="Lindquist E.A."/>
            <person name="Lucas S.M."/>
            <person name="Mago R."/>
            <person name="Mauceli E."/>
            <person name="Morin E."/>
            <person name="Murat C."/>
            <person name="Pangilinan J.L."/>
            <person name="Park R."/>
            <person name="Pearson M."/>
            <person name="Quesneville H."/>
            <person name="Rouhier N."/>
            <person name="Sakthikumar S."/>
            <person name="Salamov A.A."/>
            <person name="Schmutz J."/>
            <person name="Selles B."/>
            <person name="Shapiro H."/>
            <person name="Tanguay P."/>
            <person name="Tuskan G.A."/>
            <person name="Henrissat B."/>
            <person name="Van de Peer Y."/>
            <person name="Rouze P."/>
            <person name="Ellis J.G."/>
            <person name="Dodds P.N."/>
            <person name="Schein J.E."/>
            <person name="Zhong S."/>
            <person name="Hamelin R.C."/>
            <person name="Grigoriev I.V."/>
            <person name="Szabo L.J."/>
            <person name="Martin F."/>
        </authorList>
    </citation>
    <scope>NUCLEOTIDE SEQUENCE [LARGE SCALE GENOMIC DNA]</scope>
    <source>
        <strain evidence="2">98AG31 / pathotype 3-4-7</strain>
    </source>
</reference>
<dbReference type="STRING" id="747676.F4RH52"/>
<dbReference type="KEGG" id="mlr:MELLADRAFT_84891"/>
<dbReference type="InParanoid" id="F4RH52"/>
<dbReference type="InterPro" id="IPR032675">
    <property type="entry name" value="LRR_dom_sf"/>
</dbReference>
<gene>
    <name evidence="1" type="ORF">MELLADRAFT_84891</name>
</gene>
<name>F4RH52_MELLP</name>
<dbReference type="SUPFAM" id="SSF52047">
    <property type="entry name" value="RNI-like"/>
    <property type="match status" value="1"/>
</dbReference>